<dbReference type="Gene3D" id="3.30.750.44">
    <property type="match status" value="1"/>
</dbReference>
<dbReference type="NCBIfam" id="TIGR00225">
    <property type="entry name" value="prc"/>
    <property type="match status" value="1"/>
</dbReference>
<dbReference type="Gene3D" id="3.90.226.10">
    <property type="entry name" value="2-enoyl-CoA Hydratase, Chain A, domain 1"/>
    <property type="match status" value="1"/>
</dbReference>
<keyword evidence="4 5" id="KW-0720">Serine protease</keyword>
<dbReference type="GO" id="GO:0007165">
    <property type="term" value="P:signal transduction"/>
    <property type="evidence" value="ECO:0007669"/>
    <property type="project" value="TreeGrafter"/>
</dbReference>
<dbReference type="InterPro" id="IPR029045">
    <property type="entry name" value="ClpP/crotonase-like_dom_sf"/>
</dbReference>
<dbReference type="PATRIC" id="fig|742737.3.peg.4114"/>
<dbReference type="OrthoDB" id="9812068at2"/>
<dbReference type="GO" id="GO:0008236">
    <property type="term" value="F:serine-type peptidase activity"/>
    <property type="evidence" value="ECO:0007669"/>
    <property type="project" value="UniProtKB-KW"/>
</dbReference>
<evidence type="ECO:0000313" key="8">
    <source>
        <dbReference type="EMBL" id="EHI57886.1"/>
    </source>
</evidence>
<keyword evidence="2 5" id="KW-0645">Protease</keyword>
<keyword evidence="6" id="KW-0812">Transmembrane</keyword>
<dbReference type="PROSITE" id="PS50106">
    <property type="entry name" value="PDZ"/>
    <property type="match status" value="1"/>
</dbReference>
<dbReference type="PANTHER" id="PTHR32060">
    <property type="entry name" value="TAIL-SPECIFIC PROTEASE"/>
    <property type="match status" value="1"/>
</dbReference>
<dbReference type="InterPro" id="IPR005151">
    <property type="entry name" value="Tail-specific_protease"/>
</dbReference>
<dbReference type="InterPro" id="IPR001478">
    <property type="entry name" value="PDZ"/>
</dbReference>
<proteinExistence type="inferred from homology"/>
<evidence type="ECO:0000256" key="2">
    <source>
        <dbReference type="ARBA" id="ARBA00022670"/>
    </source>
</evidence>
<dbReference type="SMART" id="SM00228">
    <property type="entry name" value="PDZ"/>
    <property type="match status" value="1"/>
</dbReference>
<feature type="domain" description="PDZ" evidence="7">
    <location>
        <begin position="117"/>
        <end position="180"/>
    </location>
</feature>
<accession>G5IKV0</accession>
<dbReference type="HOGENOM" id="CLU_017295_3_2_9"/>
<evidence type="ECO:0000256" key="6">
    <source>
        <dbReference type="SAM" id="Phobius"/>
    </source>
</evidence>
<evidence type="ECO:0000256" key="4">
    <source>
        <dbReference type="ARBA" id="ARBA00022825"/>
    </source>
</evidence>
<dbReference type="SUPFAM" id="SSF52096">
    <property type="entry name" value="ClpP/crotonase"/>
    <property type="match status" value="1"/>
</dbReference>
<dbReference type="Proteomes" id="UP000005384">
    <property type="component" value="Unassembled WGS sequence"/>
</dbReference>
<reference evidence="8 9" key="1">
    <citation type="submission" date="2011-08" db="EMBL/GenBank/DDBJ databases">
        <title>The Genome Sequence of Clostridium hathewayi WAL-18680.</title>
        <authorList>
            <consortium name="The Broad Institute Genome Sequencing Platform"/>
            <person name="Earl A."/>
            <person name="Ward D."/>
            <person name="Feldgarden M."/>
            <person name="Gevers D."/>
            <person name="Finegold S.M."/>
            <person name="Summanen P.H."/>
            <person name="Molitoris D.R."/>
            <person name="Song M."/>
            <person name="Daigneault M."/>
            <person name="Allen-Vercoe E."/>
            <person name="Young S.K."/>
            <person name="Zeng Q."/>
            <person name="Gargeya S."/>
            <person name="Fitzgerald M."/>
            <person name="Haas B."/>
            <person name="Abouelleil A."/>
            <person name="Alvarado L."/>
            <person name="Arachchi H.M."/>
            <person name="Berlin A."/>
            <person name="Brown A."/>
            <person name="Chapman S.B."/>
            <person name="Chen Z."/>
            <person name="Dunbar C."/>
            <person name="Freedman E."/>
            <person name="Gearin G."/>
            <person name="Gellesch M."/>
            <person name="Goldberg J."/>
            <person name="Griggs A."/>
            <person name="Gujja S."/>
            <person name="Heiman D."/>
            <person name="Howarth C."/>
            <person name="Larson L."/>
            <person name="Lui A."/>
            <person name="MacDonald P.J.P."/>
            <person name="Montmayeur A."/>
            <person name="Murphy C."/>
            <person name="Neiman D."/>
            <person name="Pearson M."/>
            <person name="Priest M."/>
            <person name="Roberts A."/>
            <person name="Saif S."/>
            <person name="Shea T."/>
            <person name="Shenoy N."/>
            <person name="Sisk P."/>
            <person name="Stolte C."/>
            <person name="Sykes S."/>
            <person name="Wortman J."/>
            <person name="Nusbaum C."/>
            <person name="Birren B."/>
        </authorList>
    </citation>
    <scope>NUCLEOTIDE SEQUENCE [LARGE SCALE GENOMIC DNA]</scope>
    <source>
        <strain evidence="8 9">WAL-18680</strain>
    </source>
</reference>
<evidence type="ECO:0000256" key="3">
    <source>
        <dbReference type="ARBA" id="ARBA00022801"/>
    </source>
</evidence>
<dbReference type="SMART" id="SM00245">
    <property type="entry name" value="TSPc"/>
    <property type="match status" value="1"/>
</dbReference>
<dbReference type="InterPro" id="IPR036034">
    <property type="entry name" value="PDZ_sf"/>
</dbReference>
<dbReference type="Pfam" id="PF13180">
    <property type="entry name" value="PDZ_2"/>
    <property type="match status" value="1"/>
</dbReference>
<dbReference type="CDD" id="cd07560">
    <property type="entry name" value="Peptidase_S41_CPP"/>
    <property type="match status" value="1"/>
</dbReference>
<dbReference type="MEROPS" id="S41.004"/>
<keyword evidence="9" id="KW-1185">Reference proteome</keyword>
<comment type="similarity">
    <text evidence="1 5">Belongs to the peptidase S41A family.</text>
</comment>
<dbReference type="GO" id="GO:0006508">
    <property type="term" value="P:proteolysis"/>
    <property type="evidence" value="ECO:0007669"/>
    <property type="project" value="UniProtKB-KW"/>
</dbReference>
<dbReference type="EMBL" id="ADLN01000115">
    <property type="protein sequence ID" value="EHI57886.1"/>
    <property type="molecule type" value="Genomic_DNA"/>
</dbReference>
<dbReference type="AlphaFoldDB" id="G5IKV0"/>
<dbReference type="SUPFAM" id="SSF50156">
    <property type="entry name" value="PDZ domain-like"/>
    <property type="match status" value="1"/>
</dbReference>
<dbReference type="InterPro" id="IPR004447">
    <property type="entry name" value="Peptidase_S41A"/>
</dbReference>
<dbReference type="RefSeq" id="WP_006782119.1">
    <property type="nucleotide sequence ID" value="NZ_CP040506.1"/>
</dbReference>
<dbReference type="PANTHER" id="PTHR32060:SF30">
    <property type="entry name" value="CARBOXY-TERMINAL PROCESSING PROTEASE CTPA"/>
    <property type="match status" value="1"/>
</dbReference>
<keyword evidence="6" id="KW-1133">Transmembrane helix</keyword>
<dbReference type="GO" id="GO:0004175">
    <property type="term" value="F:endopeptidase activity"/>
    <property type="evidence" value="ECO:0007669"/>
    <property type="project" value="TreeGrafter"/>
</dbReference>
<evidence type="ECO:0000313" key="9">
    <source>
        <dbReference type="Proteomes" id="UP000005384"/>
    </source>
</evidence>
<evidence type="ECO:0000259" key="7">
    <source>
        <dbReference type="PROSITE" id="PS50106"/>
    </source>
</evidence>
<sequence>MENNRNNNKFWKGVLVGALVMAFAGLIIVGFSAGIFLIGRTVIDSQVQTEQLENDVSGEGAGLELERIASKMELIQQIVGKYFLFDEDMKDVEDGIYTGLMYGLNDPYSVYYNEDAYDSLKEDTAGVYCGIGAMVSQQRSTGIITVSKVFEGAPAFDAGMLPGDILYKVDDVAVTSMDLDLVISEHIRGEEGTFVPITVLRGENNDEVELKVERRQVVVPTVEYQMLEDNVGYIYIMQFDTVTSEQFKEAVDDLESQGMEKLMVDLRDNPGGVLDSVVEMLAYILPEDEHDGLLLYTSDKDGKGDRYFSKDGKLQCTSDFDEVNSSYPKADNHELDMPMAILVNGNSASASEVFTGTMMDYDRAVVVGTQTFGKGIVQNLIPLGDGTAVKLTTSHYYTPSGFDLHKVGLKPDVEIDLDDELKKKAVVPLEEDNQVLKALEVLKEK</sequence>
<keyword evidence="3 5" id="KW-0378">Hydrolase</keyword>
<comment type="caution">
    <text evidence="8">The sequence shown here is derived from an EMBL/GenBank/DDBJ whole genome shotgun (WGS) entry which is preliminary data.</text>
</comment>
<protein>
    <recommendedName>
        <fullName evidence="7">PDZ domain-containing protein</fullName>
    </recommendedName>
</protein>
<dbReference type="Gene3D" id="2.30.42.10">
    <property type="match status" value="1"/>
</dbReference>
<evidence type="ECO:0000256" key="1">
    <source>
        <dbReference type="ARBA" id="ARBA00009179"/>
    </source>
</evidence>
<feature type="transmembrane region" description="Helical" evidence="6">
    <location>
        <begin position="12"/>
        <end position="38"/>
    </location>
</feature>
<evidence type="ECO:0000256" key="5">
    <source>
        <dbReference type="RuleBase" id="RU004404"/>
    </source>
</evidence>
<dbReference type="Pfam" id="PF03572">
    <property type="entry name" value="Peptidase_S41"/>
    <property type="match status" value="1"/>
</dbReference>
<name>G5IKV0_9FIRM</name>
<gene>
    <name evidence="8" type="ORF">HMPREF9473_04128</name>
</gene>
<dbReference type="GO" id="GO:0030288">
    <property type="term" value="C:outer membrane-bounded periplasmic space"/>
    <property type="evidence" value="ECO:0007669"/>
    <property type="project" value="TreeGrafter"/>
</dbReference>
<dbReference type="CDD" id="cd06782">
    <property type="entry name" value="cpPDZ_CPP-like"/>
    <property type="match status" value="1"/>
</dbReference>
<keyword evidence="6" id="KW-0472">Membrane</keyword>
<organism evidence="8 9">
    <name type="scientific">Hungatella hathewayi WAL-18680</name>
    <dbReference type="NCBI Taxonomy" id="742737"/>
    <lineage>
        <taxon>Bacteria</taxon>
        <taxon>Bacillati</taxon>
        <taxon>Bacillota</taxon>
        <taxon>Clostridia</taxon>
        <taxon>Lachnospirales</taxon>
        <taxon>Lachnospiraceae</taxon>
        <taxon>Hungatella</taxon>
    </lineage>
</organism>